<name>A0ABZ2N640_9BACI</name>
<dbReference type="InterPro" id="IPR019700">
    <property type="entry name" value="Sigma-G_inhibitor_Gin"/>
</dbReference>
<sequence>MKKTMEQHICMVCEQNKQEGIYIYQAFICKECEKKVLQTEPEEEAYVHFVKKMRKIRIPSVFS</sequence>
<evidence type="ECO:0000313" key="1">
    <source>
        <dbReference type="EMBL" id="WXB93191.1"/>
    </source>
</evidence>
<protein>
    <submittedName>
        <fullName evidence="1">Sigma factor G inhibitor Gin</fullName>
    </submittedName>
</protein>
<accession>A0ABZ2N640</accession>
<reference evidence="1 2" key="1">
    <citation type="submission" date="2024-02" db="EMBL/GenBank/DDBJ databases">
        <title>Seven novel Bacillus-like species.</title>
        <authorList>
            <person name="Liu G."/>
        </authorList>
    </citation>
    <scope>NUCLEOTIDE SEQUENCE [LARGE SCALE GENOMIC DNA]</scope>
    <source>
        <strain evidence="1 2">FJAT-52991</strain>
    </source>
</reference>
<dbReference type="Pfam" id="PF10764">
    <property type="entry name" value="Gin"/>
    <property type="match status" value="1"/>
</dbReference>
<keyword evidence="2" id="KW-1185">Reference proteome</keyword>
<dbReference type="RefSeq" id="WP_338752474.1">
    <property type="nucleotide sequence ID" value="NZ_CP147404.1"/>
</dbReference>
<dbReference type="EMBL" id="CP147404">
    <property type="protein sequence ID" value="WXB93191.1"/>
    <property type="molecule type" value="Genomic_DNA"/>
</dbReference>
<gene>
    <name evidence="1" type="ORF">WDJ61_00175</name>
</gene>
<evidence type="ECO:0000313" key="2">
    <source>
        <dbReference type="Proteomes" id="UP001387364"/>
    </source>
</evidence>
<dbReference type="Proteomes" id="UP001387364">
    <property type="component" value="Chromosome"/>
</dbReference>
<organism evidence="1 2">
    <name type="scientific">Bacillus kandeliae</name>
    <dbReference type="NCBI Taxonomy" id="3129297"/>
    <lineage>
        <taxon>Bacteria</taxon>
        <taxon>Bacillati</taxon>
        <taxon>Bacillota</taxon>
        <taxon>Bacilli</taxon>
        <taxon>Bacillales</taxon>
        <taxon>Bacillaceae</taxon>
        <taxon>Bacillus</taxon>
    </lineage>
</organism>
<proteinExistence type="predicted"/>